<dbReference type="AlphaFoldDB" id="A0A388JWW5"/>
<dbReference type="Gene3D" id="1.10.8.270">
    <property type="entry name" value="putative rabgap domain of human tbc1 domain family member 14 like domains"/>
    <property type="match status" value="1"/>
</dbReference>
<evidence type="ECO:0000256" key="2">
    <source>
        <dbReference type="SAM" id="MobiDB-lite"/>
    </source>
</evidence>
<accession>A0A388JWW5</accession>
<dbReference type="FunFam" id="1.10.472.80:FF:000013">
    <property type="entry name" value="TBC1 domain family member 8B"/>
    <property type="match status" value="1"/>
</dbReference>
<name>A0A388JWW5_CHABU</name>
<dbReference type="SMART" id="SM00164">
    <property type="entry name" value="TBC"/>
    <property type="match status" value="1"/>
</dbReference>
<dbReference type="GO" id="GO:0005096">
    <property type="term" value="F:GTPase activator activity"/>
    <property type="evidence" value="ECO:0007669"/>
    <property type="project" value="TreeGrafter"/>
</dbReference>
<dbReference type="SUPFAM" id="SSF47923">
    <property type="entry name" value="Ypt/Rab-GAP domain of gyp1p"/>
    <property type="match status" value="2"/>
</dbReference>
<feature type="compositionally biased region" description="Basic and acidic residues" evidence="2">
    <location>
        <begin position="561"/>
        <end position="597"/>
    </location>
</feature>
<feature type="compositionally biased region" description="Low complexity" evidence="2">
    <location>
        <begin position="545"/>
        <end position="554"/>
    </location>
</feature>
<feature type="coiled-coil region" evidence="1">
    <location>
        <begin position="1013"/>
        <end position="1051"/>
    </location>
</feature>
<dbReference type="InterPro" id="IPR035969">
    <property type="entry name" value="Rab-GAP_TBC_sf"/>
</dbReference>
<dbReference type="Gramene" id="GBG62301">
    <property type="protein sequence ID" value="GBG62301"/>
    <property type="gene ID" value="CBR_g29911"/>
</dbReference>
<feature type="compositionally biased region" description="Basic and acidic residues" evidence="2">
    <location>
        <begin position="915"/>
        <end position="947"/>
    </location>
</feature>
<feature type="region of interest" description="Disordered" evidence="2">
    <location>
        <begin position="915"/>
        <end position="970"/>
    </location>
</feature>
<feature type="compositionally biased region" description="Polar residues" evidence="2">
    <location>
        <begin position="136"/>
        <end position="158"/>
    </location>
</feature>
<dbReference type="EMBL" id="BFEA01000027">
    <property type="protein sequence ID" value="GBG62301.1"/>
    <property type="molecule type" value="Genomic_DNA"/>
</dbReference>
<keyword evidence="1" id="KW-0175">Coiled coil</keyword>
<dbReference type="Gene3D" id="1.10.472.80">
    <property type="entry name" value="Ypt/Rab-GAP domain of gyp1p, domain 3"/>
    <property type="match status" value="1"/>
</dbReference>
<comment type="caution">
    <text evidence="4">The sequence shown here is derived from an EMBL/GenBank/DDBJ whole genome shotgun (WGS) entry which is preliminary data.</text>
</comment>
<feature type="compositionally biased region" description="Basic and acidic residues" evidence="2">
    <location>
        <begin position="469"/>
        <end position="488"/>
    </location>
</feature>
<dbReference type="Proteomes" id="UP000265515">
    <property type="component" value="Unassembled WGS sequence"/>
</dbReference>
<evidence type="ECO:0000256" key="1">
    <source>
        <dbReference type="SAM" id="Coils"/>
    </source>
</evidence>
<feature type="compositionally biased region" description="Basic and acidic residues" evidence="2">
    <location>
        <begin position="116"/>
        <end position="135"/>
    </location>
</feature>
<dbReference type="PROSITE" id="PS50086">
    <property type="entry name" value="TBC_RABGAP"/>
    <property type="match status" value="1"/>
</dbReference>
<dbReference type="PANTHER" id="PTHR47219">
    <property type="entry name" value="RAB GTPASE-ACTIVATING PROTEIN 1-LIKE"/>
    <property type="match status" value="1"/>
</dbReference>
<dbReference type="InterPro" id="IPR050302">
    <property type="entry name" value="Rab_GAP_TBC_domain"/>
</dbReference>
<protein>
    <recommendedName>
        <fullName evidence="3">Rab-GAP TBC domain-containing protein</fullName>
    </recommendedName>
</protein>
<feature type="domain" description="Rab-GAP TBC" evidence="3">
    <location>
        <begin position="615"/>
        <end position="827"/>
    </location>
</feature>
<gene>
    <name evidence="4" type="ORF">CBR_g29911</name>
</gene>
<feature type="region of interest" description="Disordered" evidence="2">
    <location>
        <begin position="200"/>
        <end position="239"/>
    </location>
</feature>
<reference evidence="4 5" key="1">
    <citation type="journal article" date="2018" name="Cell">
        <title>The Chara Genome: Secondary Complexity and Implications for Plant Terrestrialization.</title>
        <authorList>
            <person name="Nishiyama T."/>
            <person name="Sakayama H."/>
            <person name="Vries J.D."/>
            <person name="Buschmann H."/>
            <person name="Saint-Marcoux D."/>
            <person name="Ullrich K.K."/>
            <person name="Haas F.B."/>
            <person name="Vanderstraeten L."/>
            <person name="Becker D."/>
            <person name="Lang D."/>
            <person name="Vosolsobe S."/>
            <person name="Rombauts S."/>
            <person name="Wilhelmsson P.K.I."/>
            <person name="Janitza P."/>
            <person name="Kern R."/>
            <person name="Heyl A."/>
            <person name="Rumpler F."/>
            <person name="Villalobos L.I.A.C."/>
            <person name="Clay J.M."/>
            <person name="Skokan R."/>
            <person name="Toyoda A."/>
            <person name="Suzuki Y."/>
            <person name="Kagoshima H."/>
            <person name="Schijlen E."/>
            <person name="Tajeshwar N."/>
            <person name="Catarino B."/>
            <person name="Hetherington A.J."/>
            <person name="Saltykova A."/>
            <person name="Bonnot C."/>
            <person name="Breuninger H."/>
            <person name="Symeonidi A."/>
            <person name="Radhakrishnan G.V."/>
            <person name="Van Nieuwerburgh F."/>
            <person name="Deforce D."/>
            <person name="Chang C."/>
            <person name="Karol K.G."/>
            <person name="Hedrich R."/>
            <person name="Ulvskov P."/>
            <person name="Glockner G."/>
            <person name="Delwiche C.F."/>
            <person name="Petrasek J."/>
            <person name="Van de Peer Y."/>
            <person name="Friml J."/>
            <person name="Beilby M."/>
            <person name="Dolan L."/>
            <person name="Kohara Y."/>
            <person name="Sugano S."/>
            <person name="Fujiyama A."/>
            <person name="Delaux P.-M."/>
            <person name="Quint M."/>
            <person name="TheiBen G."/>
            <person name="Hagemann M."/>
            <person name="Harholt J."/>
            <person name="Dunand C."/>
            <person name="Zachgo S."/>
            <person name="Langdale J."/>
            <person name="Maumus F."/>
            <person name="Straeten D.V.D."/>
            <person name="Gould S.B."/>
            <person name="Rensing S.A."/>
        </authorList>
    </citation>
    <scope>NUCLEOTIDE SEQUENCE [LARGE SCALE GENOMIC DNA]</scope>
    <source>
        <strain evidence="4 5">S276</strain>
    </source>
</reference>
<feature type="region of interest" description="Disordered" evidence="2">
    <location>
        <begin position="113"/>
        <end position="166"/>
    </location>
</feature>
<feature type="compositionally biased region" description="Basic and acidic residues" evidence="2">
    <location>
        <begin position="955"/>
        <end position="970"/>
    </location>
</feature>
<evidence type="ECO:0000259" key="3">
    <source>
        <dbReference type="PROSITE" id="PS50086"/>
    </source>
</evidence>
<proteinExistence type="predicted"/>
<evidence type="ECO:0000313" key="5">
    <source>
        <dbReference type="Proteomes" id="UP000265515"/>
    </source>
</evidence>
<dbReference type="Gene3D" id="1.10.10.750">
    <property type="entry name" value="Ypt/Rab-GAP domain of gyp1p, domain 1"/>
    <property type="match status" value="1"/>
</dbReference>
<keyword evidence="5" id="KW-1185">Reference proteome</keyword>
<dbReference type="GO" id="GO:0031267">
    <property type="term" value="F:small GTPase binding"/>
    <property type="evidence" value="ECO:0007669"/>
    <property type="project" value="TreeGrafter"/>
</dbReference>
<feature type="compositionally biased region" description="Basic and acidic residues" evidence="2">
    <location>
        <begin position="496"/>
        <end position="508"/>
    </location>
</feature>
<sequence>MNRQYAPATGLVASSPVFSMAAIVRQKVRKGRKRPDVVRASIDDQAVTNVDTSRDMYGFAVRPQHVARYKEYSRIYQEEETERAERWDHFLTSYVEPGCEASPANAERNTLATHSLPRELEANGRIESDKARESSADSLPSPATRSESDATALQSPSAVGNGGEPVRSWSMCRRSLWAVEQALRLQARKHGFANVHASVSSESTEDAGRADDNEACVTPTTTATEHEETKKKRHRKPTTSDAGLLTIMRRKSGTVLPLDAVLVDDLQTAFRQQDNRAGTRHGMHVYDRSVSCVNGGESMQFGLLRTVSLPPLKRVPSSETKLVIAVDTGDNAGLGQQLPRLQETSAASEELLNAVATDKDEKSGAVQLEGDAAIVKRELLKDRSASDEYVKSLASVDVAEAPDDSSASVNKNAWEAVSKAICKDVTSGETSEGSERFEDCEESDGECAEVAEKGGEHVTSDGTVGCPKEPWEKVEAKVVKYDTERESGGVEPPAEQEIKTRSHDGSDREELEDVPLGPFNDGGESEDEGTSPTGMGEDLQGGVKQQQQQQQQQQELLSNGWDEKRQENKLEKPTRDVKVKVGDNDEETNGHTDDKEDAPVVCTWHDELRSLVRGGVPMAMRGELWQLFSGAKWRKIPGHYNALLVLLADGGGDGDGTGGLNTESRSAANYQKTENGILEKWTSQIEKDLPRTFPGHPALDQNGRNALRRLLTAYARHNPSVGYCQGMNFLAALLLLLMPEEAAFWCLVAIIDDYFEGYYTEKMVEAQVDQLVLDNLVRKYFPRVVSHLDSLGVQVAWISGPWFLSVFVNVLPWESVLRVWDALLYEGNRSMLFRTALALIDMQAQAILATKDVGDAVSVLQNMASSTFDSSQLVLIASMGYADVTEELLCSVREEYRPSVLESVEARTIELSRWRTTSDEKRNDKSEPTSRRFDYEPESEDDRHQQDSTKSSPLIEDKMPVEHDGRKKEERITWSDDESFDVTELITQVKWLKGELARALEAEQLLSMRLREFNAMRDQQRVLNEERAALKEQVELMHIELKDTKELLREKEDHTKALTEVMVRMDEEQRATEGHRLQAEAIASSLEKELAEEKVCAIRVPGSTRQLQ</sequence>
<dbReference type="PANTHER" id="PTHR47219:SF20">
    <property type="entry name" value="TBC1 DOMAIN FAMILY MEMBER 2B"/>
    <property type="match status" value="1"/>
</dbReference>
<dbReference type="FunFam" id="1.10.8.270:FF:000018">
    <property type="entry name" value="Ypt/Rab-GAP domain of gyp1p superfamily protein"/>
    <property type="match status" value="1"/>
</dbReference>
<evidence type="ECO:0000313" key="4">
    <source>
        <dbReference type="EMBL" id="GBG62301.1"/>
    </source>
</evidence>
<dbReference type="InterPro" id="IPR000195">
    <property type="entry name" value="Rab-GAP-TBC_dom"/>
</dbReference>
<dbReference type="Pfam" id="PF00566">
    <property type="entry name" value="RabGAP-TBC"/>
    <property type="match status" value="1"/>
</dbReference>
<dbReference type="STRING" id="69332.A0A388JWW5"/>
<dbReference type="OrthoDB" id="17687at2759"/>
<feature type="region of interest" description="Disordered" evidence="2">
    <location>
        <begin position="451"/>
        <end position="597"/>
    </location>
</feature>
<organism evidence="4 5">
    <name type="scientific">Chara braunii</name>
    <name type="common">Braun's stonewort</name>
    <dbReference type="NCBI Taxonomy" id="69332"/>
    <lineage>
        <taxon>Eukaryota</taxon>
        <taxon>Viridiplantae</taxon>
        <taxon>Streptophyta</taxon>
        <taxon>Charophyceae</taxon>
        <taxon>Charales</taxon>
        <taxon>Characeae</taxon>
        <taxon>Chara</taxon>
    </lineage>
</organism>
<feature type="region of interest" description="Disordered" evidence="2">
    <location>
        <begin position="426"/>
        <end position="445"/>
    </location>
</feature>